<name>Q7NFS1_GLOVI</name>
<dbReference type="AlphaFoldDB" id="Q7NFS1"/>
<accession>Q7NFS1</accession>
<dbReference type="EMBL" id="BA000045">
    <property type="protein sequence ID" value="BAC91394.1"/>
    <property type="molecule type" value="Genomic_DNA"/>
</dbReference>
<feature type="region of interest" description="Disordered" evidence="1">
    <location>
        <begin position="34"/>
        <end position="67"/>
    </location>
</feature>
<dbReference type="EnsemblBacteria" id="BAC91394">
    <property type="protein sequence ID" value="BAC91394"/>
    <property type="gene ID" value="BAC91394"/>
</dbReference>
<proteinExistence type="predicted"/>
<dbReference type="KEGG" id="gvi:gsl3453"/>
<sequence length="67" mass="7621">MLDPQIARQILHQHFREVTPEEFLQRLCRVSPELLGAESDSDSARDRVQEIALSEDQTPPTPSHIGE</sequence>
<protein>
    <submittedName>
        <fullName evidence="2">Gsl3453 protein</fullName>
    </submittedName>
</protein>
<reference evidence="2 3" key="2">
    <citation type="journal article" date="2003" name="DNA Res.">
        <title>Complete genome structure of Gloeobacter violaceus PCC 7421, a cyanobacterium that lacks thylakoids (supplement).</title>
        <authorList>
            <person name="Nakamura Y."/>
            <person name="Kaneko T."/>
            <person name="Sato S."/>
            <person name="Mimuro M."/>
            <person name="Miyashita H."/>
            <person name="Tsuchiya T."/>
            <person name="Sasamoto S."/>
            <person name="Watanabe A."/>
            <person name="Kawashima K."/>
            <person name="Kishida Y."/>
            <person name="Kiyokawa C."/>
            <person name="Kohara M."/>
            <person name="Matsumoto M."/>
            <person name="Matsuno A."/>
            <person name="Nakazaki N."/>
            <person name="Shimpo S."/>
            <person name="Takeuchi C."/>
            <person name="Yamada M."/>
            <person name="Tabata S."/>
        </authorList>
    </citation>
    <scope>NUCLEOTIDE SEQUENCE [LARGE SCALE GENOMIC DNA]</scope>
    <source>
        <strain evidence="3">ATCC 29082 / PCC 7421</strain>
    </source>
</reference>
<gene>
    <name evidence="2" type="ordered locus">gsl3453</name>
</gene>
<keyword evidence="3" id="KW-1185">Reference proteome</keyword>
<dbReference type="OrthoDB" id="583729at2"/>
<evidence type="ECO:0000313" key="2">
    <source>
        <dbReference type="EMBL" id="BAC91394.1"/>
    </source>
</evidence>
<dbReference type="RefSeq" id="WP_011143442.1">
    <property type="nucleotide sequence ID" value="NC_005125.1"/>
</dbReference>
<dbReference type="InParanoid" id="Q7NFS1"/>
<evidence type="ECO:0000313" key="3">
    <source>
        <dbReference type="Proteomes" id="UP000000557"/>
    </source>
</evidence>
<organism evidence="2 3">
    <name type="scientific">Gloeobacter violaceus (strain ATCC 29082 / PCC 7421)</name>
    <dbReference type="NCBI Taxonomy" id="251221"/>
    <lineage>
        <taxon>Bacteria</taxon>
        <taxon>Bacillati</taxon>
        <taxon>Cyanobacteriota</taxon>
        <taxon>Cyanophyceae</taxon>
        <taxon>Gloeobacterales</taxon>
        <taxon>Gloeobacteraceae</taxon>
        <taxon>Gloeobacter</taxon>
    </lineage>
</organism>
<reference evidence="2 3" key="1">
    <citation type="journal article" date="2003" name="DNA Res.">
        <title>Complete genome structure of Gloeobacter violaceus PCC 7421, a cyanobacterium that lacks thylakoids.</title>
        <authorList>
            <person name="Nakamura Y."/>
            <person name="Kaneko T."/>
            <person name="Sato S."/>
            <person name="Mimuro M."/>
            <person name="Miyashita H."/>
            <person name="Tsuchiya T."/>
            <person name="Sasamoto S."/>
            <person name="Watanabe A."/>
            <person name="Kawashima K."/>
            <person name="Kishida Y."/>
            <person name="Kiyokawa C."/>
            <person name="Kohara M."/>
            <person name="Matsumoto M."/>
            <person name="Matsuno A."/>
            <person name="Nakazaki N."/>
            <person name="Shimpo S."/>
            <person name="Takeuchi C."/>
            <person name="Yamada M."/>
            <person name="Tabata S."/>
        </authorList>
    </citation>
    <scope>NUCLEOTIDE SEQUENCE [LARGE SCALE GENOMIC DNA]</scope>
    <source>
        <strain evidence="3">ATCC 29082 / PCC 7421</strain>
    </source>
</reference>
<dbReference type="Proteomes" id="UP000000557">
    <property type="component" value="Chromosome"/>
</dbReference>
<evidence type="ECO:0000256" key="1">
    <source>
        <dbReference type="SAM" id="MobiDB-lite"/>
    </source>
</evidence>
<dbReference type="STRING" id="251221.gene:10760965"/>
<dbReference type="HOGENOM" id="CLU_2806401_0_0_3"/>